<reference evidence="6" key="1">
    <citation type="submission" date="2020-06" db="EMBL/GenBank/DDBJ databases">
        <title>Stable isotope informed genome-resolved metagenomics uncovers potential trophic interactions in rhizosphere soil.</title>
        <authorList>
            <person name="Starr E.P."/>
            <person name="Shi S."/>
            <person name="Blazewicz S.J."/>
            <person name="Koch B.J."/>
            <person name="Probst A.J."/>
            <person name="Hungate B.A."/>
            <person name="Pett-Ridge J."/>
            <person name="Firestone M.K."/>
            <person name="Banfield J.F."/>
        </authorList>
    </citation>
    <scope>NUCLEOTIDE SEQUENCE</scope>
    <source>
        <strain evidence="6">YM_69_17</strain>
    </source>
</reference>
<evidence type="ECO:0000313" key="6">
    <source>
        <dbReference type="EMBL" id="MBW8727463.1"/>
    </source>
</evidence>
<sequence>MVNRSFRAARPGRLSSGVYLLLGLGLVAATAAILLAMGRVPICTCGTVKLWTSDVLSADNSQHIADWYTPSHIIHGFLFFGLTWLFARRLPLGARALIAIAIEAAWEIAENSPMIIDRYREATIALGYTGDSVINSVSDIAFMTLGFFFAARAPVWLTVLLAIFFELFTGWLIHDNLTLNVLMLLHPVDSIRVWQSGG</sequence>
<dbReference type="Proteomes" id="UP000700706">
    <property type="component" value="Unassembled WGS sequence"/>
</dbReference>
<comment type="caution">
    <text evidence="6">The sequence shown here is derived from an EMBL/GenBank/DDBJ whole genome shotgun (WGS) entry which is preliminary data.</text>
</comment>
<dbReference type="AlphaFoldDB" id="A0A952KER7"/>
<accession>A0A952KER7</accession>
<gene>
    <name evidence="6" type="ORF">JF625_20225</name>
</gene>
<protein>
    <recommendedName>
        <fullName evidence="5">UPF0314 protein JF625_20225</fullName>
    </recommendedName>
</protein>
<evidence type="ECO:0000256" key="1">
    <source>
        <dbReference type="ARBA" id="ARBA00022475"/>
    </source>
</evidence>
<feature type="transmembrane region" description="Helical" evidence="5">
    <location>
        <begin position="69"/>
        <end position="87"/>
    </location>
</feature>
<dbReference type="Pfam" id="PF10755">
    <property type="entry name" value="DUF2585"/>
    <property type="match status" value="1"/>
</dbReference>
<dbReference type="EMBL" id="JAEKLZ010000278">
    <property type="protein sequence ID" value="MBW8727463.1"/>
    <property type="molecule type" value="Genomic_DNA"/>
</dbReference>
<evidence type="ECO:0000313" key="7">
    <source>
        <dbReference type="Proteomes" id="UP000700706"/>
    </source>
</evidence>
<organism evidence="6 7">
    <name type="scientific">Inquilinus limosus</name>
    <dbReference type="NCBI Taxonomy" id="171674"/>
    <lineage>
        <taxon>Bacteria</taxon>
        <taxon>Pseudomonadati</taxon>
        <taxon>Pseudomonadota</taxon>
        <taxon>Alphaproteobacteria</taxon>
        <taxon>Rhodospirillales</taxon>
        <taxon>Rhodospirillaceae</taxon>
        <taxon>Inquilinus</taxon>
    </lineage>
</organism>
<name>A0A952KER7_9PROT</name>
<evidence type="ECO:0000256" key="4">
    <source>
        <dbReference type="ARBA" id="ARBA00023136"/>
    </source>
</evidence>
<keyword evidence="2 5" id="KW-0812">Transmembrane</keyword>
<dbReference type="GO" id="GO:0005886">
    <property type="term" value="C:plasma membrane"/>
    <property type="evidence" value="ECO:0007669"/>
    <property type="project" value="UniProtKB-SubCell"/>
</dbReference>
<feature type="transmembrane region" description="Helical" evidence="5">
    <location>
        <begin position="153"/>
        <end position="173"/>
    </location>
</feature>
<comment type="subcellular location">
    <subcellularLocation>
        <location evidence="5">Cell membrane</location>
        <topology evidence="5">Multi-pass membrane protein</topology>
    </subcellularLocation>
</comment>
<evidence type="ECO:0000256" key="3">
    <source>
        <dbReference type="ARBA" id="ARBA00022989"/>
    </source>
</evidence>
<keyword evidence="4 5" id="KW-0472">Membrane</keyword>
<dbReference type="HAMAP" id="MF_01514">
    <property type="entry name" value="UPF0314"/>
    <property type="match status" value="1"/>
</dbReference>
<dbReference type="InterPro" id="IPR019691">
    <property type="entry name" value="DUF2585"/>
</dbReference>
<dbReference type="NCBIfam" id="NF002099">
    <property type="entry name" value="PRK00944.1"/>
    <property type="match status" value="1"/>
</dbReference>
<evidence type="ECO:0000256" key="5">
    <source>
        <dbReference type="HAMAP-Rule" id="MF_01514"/>
    </source>
</evidence>
<evidence type="ECO:0000256" key="2">
    <source>
        <dbReference type="ARBA" id="ARBA00022692"/>
    </source>
</evidence>
<keyword evidence="1 5" id="KW-1003">Cell membrane</keyword>
<keyword evidence="3 5" id="KW-1133">Transmembrane helix</keyword>
<comment type="similarity">
    <text evidence="5">Belongs to the UPF0314 family.</text>
</comment>
<proteinExistence type="inferred from homology"/>